<comment type="similarity">
    <text evidence="5">Belongs to the 4-toluene sulfonate uptake permease (TSUP) (TC 2.A.102) family.</text>
</comment>
<evidence type="ECO:0000256" key="1">
    <source>
        <dbReference type="ARBA" id="ARBA00004141"/>
    </source>
</evidence>
<dbReference type="Proteomes" id="UP000182409">
    <property type="component" value="Unassembled WGS sequence"/>
</dbReference>
<gene>
    <name evidence="6" type="ORF">SAMN05443244_4036</name>
</gene>
<evidence type="ECO:0000256" key="2">
    <source>
        <dbReference type="ARBA" id="ARBA00022692"/>
    </source>
</evidence>
<dbReference type="OrthoDB" id="532317at2"/>
<dbReference type="InterPro" id="IPR002781">
    <property type="entry name" value="TM_pro_TauE-like"/>
</dbReference>
<proteinExistence type="inferred from homology"/>
<comment type="subcellular location">
    <subcellularLocation>
        <location evidence="5">Cell membrane</location>
        <topology evidence="5">Multi-pass membrane protein</topology>
    </subcellularLocation>
    <subcellularLocation>
        <location evidence="1">Membrane</location>
        <topology evidence="1">Multi-pass membrane protein</topology>
    </subcellularLocation>
</comment>
<feature type="transmembrane region" description="Helical" evidence="5">
    <location>
        <begin position="76"/>
        <end position="95"/>
    </location>
</feature>
<evidence type="ECO:0000313" key="6">
    <source>
        <dbReference type="EMBL" id="SEC88301.1"/>
    </source>
</evidence>
<dbReference type="RefSeq" id="WP_074656208.1">
    <property type="nucleotide sequence ID" value="NZ_FNSD01000002.1"/>
</dbReference>
<name>A0A1H4W6N7_9BACT</name>
<dbReference type="EMBL" id="FNSD01000002">
    <property type="protein sequence ID" value="SEC88301.1"/>
    <property type="molecule type" value="Genomic_DNA"/>
</dbReference>
<protein>
    <recommendedName>
        <fullName evidence="5">Probable membrane transporter protein</fullName>
    </recommendedName>
</protein>
<reference evidence="6 7" key="1">
    <citation type="submission" date="2016-10" db="EMBL/GenBank/DDBJ databases">
        <authorList>
            <person name="de Groot N.N."/>
        </authorList>
    </citation>
    <scope>NUCLEOTIDE SEQUENCE [LARGE SCALE GENOMIC DNA]</scope>
    <source>
        <strain evidence="6 7">AB35.6</strain>
    </source>
</reference>
<feature type="transmembrane region" description="Helical" evidence="5">
    <location>
        <begin position="51"/>
        <end position="70"/>
    </location>
</feature>
<dbReference type="PANTHER" id="PTHR43701">
    <property type="entry name" value="MEMBRANE TRANSPORTER PROTEIN MJ0441-RELATED"/>
    <property type="match status" value="1"/>
</dbReference>
<keyword evidence="4 5" id="KW-0472">Membrane</keyword>
<keyword evidence="3 5" id="KW-1133">Transmembrane helix</keyword>
<feature type="transmembrane region" description="Helical" evidence="5">
    <location>
        <begin position="102"/>
        <end position="120"/>
    </location>
</feature>
<feature type="transmembrane region" description="Helical" evidence="5">
    <location>
        <begin position="6"/>
        <end position="39"/>
    </location>
</feature>
<dbReference type="GO" id="GO:0005886">
    <property type="term" value="C:plasma membrane"/>
    <property type="evidence" value="ECO:0007669"/>
    <property type="project" value="UniProtKB-SubCell"/>
</dbReference>
<accession>A0A1H4W6N7</accession>
<dbReference type="AlphaFoldDB" id="A0A1H4W6N7"/>
<keyword evidence="5" id="KW-1003">Cell membrane</keyword>
<organism evidence="6 7">
    <name type="scientific">Terriglobus roseus</name>
    <dbReference type="NCBI Taxonomy" id="392734"/>
    <lineage>
        <taxon>Bacteria</taxon>
        <taxon>Pseudomonadati</taxon>
        <taxon>Acidobacteriota</taxon>
        <taxon>Terriglobia</taxon>
        <taxon>Terriglobales</taxon>
        <taxon>Acidobacteriaceae</taxon>
        <taxon>Terriglobus</taxon>
    </lineage>
</organism>
<evidence type="ECO:0000256" key="3">
    <source>
        <dbReference type="ARBA" id="ARBA00022989"/>
    </source>
</evidence>
<evidence type="ECO:0000256" key="5">
    <source>
        <dbReference type="RuleBase" id="RU363041"/>
    </source>
</evidence>
<evidence type="ECO:0000256" key="4">
    <source>
        <dbReference type="ARBA" id="ARBA00023136"/>
    </source>
</evidence>
<keyword evidence="2 5" id="KW-0812">Transmembrane</keyword>
<dbReference type="InterPro" id="IPR051598">
    <property type="entry name" value="TSUP/Inactive_protease-like"/>
</dbReference>
<sequence>MTPLAMLGGLLIGVVIGAISGLIGIGGGAFLIPALTFFYGMSQKRAQGTSVATILLPIGIFAFLTYYKAGHVDVKLAMLIGVGFAIGGWFGGAWAQHLPDIVLRRGFVVLLVLLAAKLAFGQ</sequence>
<dbReference type="Pfam" id="PF01925">
    <property type="entry name" value="TauE"/>
    <property type="match status" value="1"/>
</dbReference>
<evidence type="ECO:0000313" key="7">
    <source>
        <dbReference type="Proteomes" id="UP000182409"/>
    </source>
</evidence>
<dbReference type="PANTHER" id="PTHR43701:SF2">
    <property type="entry name" value="MEMBRANE TRANSPORTER PROTEIN YJNA-RELATED"/>
    <property type="match status" value="1"/>
</dbReference>